<dbReference type="AlphaFoldDB" id="A0A9D4BZW7"/>
<comment type="caution">
    <text evidence="10">The sequence shown here is derived from an EMBL/GenBank/DDBJ whole genome shotgun (WGS) entry which is preliminary data.</text>
</comment>
<evidence type="ECO:0000256" key="8">
    <source>
        <dbReference type="RuleBase" id="RU367142"/>
    </source>
</evidence>
<proteinExistence type="inferred from homology"/>
<dbReference type="Gene3D" id="3.10.450.320">
    <property type="entry name" value="Mitochondrial import inner membrane translocase subunit Tim21"/>
    <property type="match status" value="1"/>
</dbReference>
<dbReference type="Pfam" id="PF08294">
    <property type="entry name" value="TIM21"/>
    <property type="match status" value="1"/>
</dbReference>
<name>A0A9D4BZW7_DREPO</name>
<accession>A0A9D4BZW7</accession>
<keyword evidence="11" id="KW-1185">Reference proteome</keyword>
<feature type="region of interest" description="Disordered" evidence="9">
    <location>
        <begin position="1"/>
        <end position="26"/>
    </location>
</feature>
<keyword evidence="8" id="KW-0999">Mitochondrion inner membrane</keyword>
<comment type="similarity">
    <text evidence="2 8">Belongs to the TIM21 family.</text>
</comment>
<sequence>MRWTSNKSKTTDVDAQTEPPKTGKELDIKRKNPYADMTTGEKVKEAGKDITYVGFIVAGIVALGGLFYYIGSELFGGTSVNSVYSKAFKRCCNDPEVKVALGDPIRAFGEETSRRRRRHVSHMEYTQEGRQHMRMKFHIQGTDRQADVNVEVVKNDSGSYGYRYLFVQLKEFPYRTIILEDNR</sequence>
<dbReference type="InterPro" id="IPR038552">
    <property type="entry name" value="Tim21_IMS_sf"/>
</dbReference>
<dbReference type="PANTHER" id="PTHR13032">
    <property type="entry name" value="MITOCHONDRIAL IMPORT INNER MEMBRANE TRANSLOCASE SUBUNIT TIM21"/>
    <property type="match status" value="1"/>
</dbReference>
<reference evidence="10" key="1">
    <citation type="journal article" date="2019" name="bioRxiv">
        <title>The Genome of the Zebra Mussel, Dreissena polymorpha: A Resource for Invasive Species Research.</title>
        <authorList>
            <person name="McCartney M.A."/>
            <person name="Auch B."/>
            <person name="Kono T."/>
            <person name="Mallez S."/>
            <person name="Zhang Y."/>
            <person name="Obille A."/>
            <person name="Becker A."/>
            <person name="Abrahante J.E."/>
            <person name="Garbe J."/>
            <person name="Badalamenti J.P."/>
            <person name="Herman A."/>
            <person name="Mangelson H."/>
            <person name="Liachko I."/>
            <person name="Sullivan S."/>
            <person name="Sone E.D."/>
            <person name="Koren S."/>
            <person name="Silverstein K.A.T."/>
            <person name="Beckman K.B."/>
            <person name="Gohl D.M."/>
        </authorList>
    </citation>
    <scope>NUCLEOTIDE SEQUENCE</scope>
    <source>
        <strain evidence="10">Duluth1</strain>
        <tissue evidence="10">Whole animal</tissue>
    </source>
</reference>
<keyword evidence="8" id="KW-0813">Transport</keyword>
<keyword evidence="7 8" id="KW-0472">Membrane</keyword>
<keyword evidence="8" id="KW-0653">Protein transport</keyword>
<keyword evidence="6 8" id="KW-0496">Mitochondrion</keyword>
<evidence type="ECO:0000256" key="1">
    <source>
        <dbReference type="ARBA" id="ARBA00004304"/>
    </source>
</evidence>
<dbReference type="GO" id="GO:0030150">
    <property type="term" value="P:protein import into mitochondrial matrix"/>
    <property type="evidence" value="ECO:0007669"/>
    <property type="project" value="UniProtKB-UniRule"/>
</dbReference>
<keyword evidence="4" id="KW-0809">Transit peptide</keyword>
<evidence type="ECO:0000256" key="6">
    <source>
        <dbReference type="ARBA" id="ARBA00023128"/>
    </source>
</evidence>
<reference evidence="10" key="2">
    <citation type="submission" date="2020-11" db="EMBL/GenBank/DDBJ databases">
        <authorList>
            <person name="McCartney M.A."/>
            <person name="Auch B."/>
            <person name="Kono T."/>
            <person name="Mallez S."/>
            <person name="Becker A."/>
            <person name="Gohl D.M."/>
            <person name="Silverstein K.A.T."/>
            <person name="Koren S."/>
            <person name="Bechman K.B."/>
            <person name="Herman A."/>
            <person name="Abrahante J.E."/>
            <person name="Garbe J."/>
        </authorList>
    </citation>
    <scope>NUCLEOTIDE SEQUENCE</scope>
    <source>
        <strain evidence="10">Duluth1</strain>
        <tissue evidence="10">Whole animal</tissue>
    </source>
</reference>
<evidence type="ECO:0000256" key="2">
    <source>
        <dbReference type="ARBA" id="ARBA00010867"/>
    </source>
</evidence>
<comment type="subcellular location">
    <subcellularLocation>
        <location evidence="8">Mitochondrion inner membrane</location>
        <topology evidence="8">Single-pass membrane protein</topology>
    </subcellularLocation>
    <subcellularLocation>
        <location evidence="1">Mitochondrion membrane</location>
        <topology evidence="1">Single-pass membrane protein</topology>
    </subcellularLocation>
</comment>
<keyword evidence="3 8" id="KW-0812">Transmembrane</keyword>
<evidence type="ECO:0000256" key="4">
    <source>
        <dbReference type="ARBA" id="ARBA00022946"/>
    </source>
</evidence>
<organism evidence="10 11">
    <name type="scientific">Dreissena polymorpha</name>
    <name type="common">Zebra mussel</name>
    <name type="synonym">Mytilus polymorpha</name>
    <dbReference type="NCBI Taxonomy" id="45954"/>
    <lineage>
        <taxon>Eukaryota</taxon>
        <taxon>Metazoa</taxon>
        <taxon>Spiralia</taxon>
        <taxon>Lophotrochozoa</taxon>
        <taxon>Mollusca</taxon>
        <taxon>Bivalvia</taxon>
        <taxon>Autobranchia</taxon>
        <taxon>Heteroconchia</taxon>
        <taxon>Euheterodonta</taxon>
        <taxon>Imparidentia</taxon>
        <taxon>Neoheterodontei</taxon>
        <taxon>Myida</taxon>
        <taxon>Dreissenoidea</taxon>
        <taxon>Dreissenidae</taxon>
        <taxon>Dreissena</taxon>
    </lineage>
</organism>
<gene>
    <name evidence="10" type="ORF">DPMN_057395</name>
</gene>
<evidence type="ECO:0000256" key="7">
    <source>
        <dbReference type="ARBA" id="ARBA00023136"/>
    </source>
</evidence>
<evidence type="ECO:0000256" key="9">
    <source>
        <dbReference type="SAM" id="MobiDB-lite"/>
    </source>
</evidence>
<keyword evidence="5 8" id="KW-1133">Transmembrane helix</keyword>
<keyword evidence="8" id="KW-0811">Translocation</keyword>
<evidence type="ECO:0000256" key="5">
    <source>
        <dbReference type="ARBA" id="ARBA00022989"/>
    </source>
</evidence>
<evidence type="ECO:0000256" key="3">
    <source>
        <dbReference type="ARBA" id="ARBA00022692"/>
    </source>
</evidence>
<comment type="subunit">
    <text evidence="8">Component of the TIM23 complex.</text>
</comment>
<evidence type="ECO:0000313" key="11">
    <source>
        <dbReference type="Proteomes" id="UP000828390"/>
    </source>
</evidence>
<dbReference type="EMBL" id="JAIWYP010000013">
    <property type="protein sequence ID" value="KAH3714698.1"/>
    <property type="molecule type" value="Genomic_DNA"/>
</dbReference>
<comment type="function">
    <text evidence="8">Essential component of the TIM23 complex, a complex that mediates the translocation of transit peptide-containing proteins across the mitochondrial inner membrane.</text>
</comment>
<evidence type="ECO:0000313" key="10">
    <source>
        <dbReference type="EMBL" id="KAH3714698.1"/>
    </source>
</evidence>
<dbReference type="InterPro" id="IPR013261">
    <property type="entry name" value="Tim21"/>
</dbReference>
<dbReference type="PANTHER" id="PTHR13032:SF6">
    <property type="entry name" value="MITOCHONDRIAL IMPORT INNER MEMBRANE TRANSLOCASE SUBUNIT TIM21"/>
    <property type="match status" value="1"/>
</dbReference>
<dbReference type="Proteomes" id="UP000828390">
    <property type="component" value="Unassembled WGS sequence"/>
</dbReference>
<feature type="transmembrane region" description="Helical" evidence="8">
    <location>
        <begin position="50"/>
        <end position="70"/>
    </location>
</feature>
<protein>
    <recommendedName>
        <fullName evidence="8">Mitochondrial import inner membrane translocase subunit Tim21</fullName>
    </recommendedName>
</protein>
<dbReference type="GO" id="GO:0005744">
    <property type="term" value="C:TIM23 mitochondrial import inner membrane translocase complex"/>
    <property type="evidence" value="ECO:0007669"/>
    <property type="project" value="UniProtKB-UniRule"/>
</dbReference>